<sequence length="487" mass="53967">MKKSISLNVCMALVTMSAILPLFGKAPKQAPNILFFLVDDMGWQDTSEPFFYDADGKEVVTELNRRYRTPNMETLADKGMKFTNAYAMTVCTPTRVSLMTGMNSARHHVTQYVSPEGRDVGGKGSPKWRLHGINEKDITLPRLLSKAGYRTIHAGKGHFGSINTYGADPENLGFDVNIAGCENGLPGSYTGNYGKGGKRAVPGLEAYHGTDTFLTEALTLEMNKAIEKSVQDGVPFFAYMSHYAVHGPLNLDKRFVKHYPQLKGGDLKFATMIEGMDKSLGDIVKKINDLGVGENTLVIFMSDNGSAKNKHSPPLRSKKGSCYEGGSRVPMLVAWAKPDPGKGHQLALPIKEGSREDDLVLVYDWFPTLLGMAGVTCDHDVDGYDLRPYFAGKDGQHRPQQVVMHFPHRHQSDHFSFYRDGDWKLIVHYMTGKKELYHLANDLGETKNLAATQPERVASMSKALAKELNRMGAQYPIDVKTSKELKP</sequence>
<evidence type="ECO:0000256" key="6">
    <source>
        <dbReference type="ARBA" id="ARBA00022837"/>
    </source>
</evidence>
<evidence type="ECO:0000313" key="9">
    <source>
        <dbReference type="EMBL" id="NWK54520.1"/>
    </source>
</evidence>
<evidence type="ECO:0000256" key="3">
    <source>
        <dbReference type="ARBA" id="ARBA00022723"/>
    </source>
</evidence>
<comment type="similarity">
    <text evidence="2">Belongs to the sulfatase family.</text>
</comment>
<dbReference type="AlphaFoldDB" id="A0A851GIQ2"/>
<proteinExistence type="inferred from homology"/>
<feature type="signal peptide" evidence="7">
    <location>
        <begin position="1"/>
        <end position="24"/>
    </location>
</feature>
<keyword evidence="3" id="KW-0479">Metal-binding</keyword>
<dbReference type="Gene3D" id="3.40.720.10">
    <property type="entry name" value="Alkaline Phosphatase, subunit A"/>
    <property type="match status" value="1"/>
</dbReference>
<dbReference type="InterPro" id="IPR017850">
    <property type="entry name" value="Alkaline_phosphatase_core_sf"/>
</dbReference>
<comment type="caution">
    <text evidence="9">The sequence shown here is derived from an EMBL/GenBank/DDBJ whole genome shotgun (WGS) entry which is preliminary data.</text>
</comment>
<comment type="cofactor">
    <cofactor evidence="1">
        <name>Ca(2+)</name>
        <dbReference type="ChEBI" id="CHEBI:29108"/>
    </cofactor>
</comment>
<evidence type="ECO:0000256" key="4">
    <source>
        <dbReference type="ARBA" id="ARBA00022729"/>
    </source>
</evidence>
<dbReference type="EMBL" id="JACBAZ010000001">
    <property type="protein sequence ID" value="NWK54520.1"/>
    <property type="molecule type" value="Genomic_DNA"/>
</dbReference>
<protein>
    <submittedName>
        <fullName evidence="9">Sulfatase</fullName>
    </submittedName>
</protein>
<dbReference type="InterPro" id="IPR050738">
    <property type="entry name" value="Sulfatase"/>
</dbReference>
<organism evidence="9 10">
    <name type="scientific">Oceaniferula marina</name>
    <dbReference type="NCBI Taxonomy" id="2748318"/>
    <lineage>
        <taxon>Bacteria</taxon>
        <taxon>Pseudomonadati</taxon>
        <taxon>Verrucomicrobiota</taxon>
        <taxon>Verrucomicrobiia</taxon>
        <taxon>Verrucomicrobiales</taxon>
        <taxon>Verrucomicrobiaceae</taxon>
        <taxon>Oceaniferula</taxon>
    </lineage>
</organism>
<dbReference type="InterPro" id="IPR000917">
    <property type="entry name" value="Sulfatase_N"/>
</dbReference>
<keyword evidence="5" id="KW-0378">Hydrolase</keyword>
<dbReference type="GO" id="GO:0004065">
    <property type="term" value="F:arylsulfatase activity"/>
    <property type="evidence" value="ECO:0007669"/>
    <property type="project" value="TreeGrafter"/>
</dbReference>
<evidence type="ECO:0000259" key="8">
    <source>
        <dbReference type="Pfam" id="PF00884"/>
    </source>
</evidence>
<keyword evidence="10" id="KW-1185">Reference proteome</keyword>
<keyword evidence="6" id="KW-0106">Calcium</keyword>
<evidence type="ECO:0000256" key="2">
    <source>
        <dbReference type="ARBA" id="ARBA00008779"/>
    </source>
</evidence>
<dbReference type="CDD" id="cd16144">
    <property type="entry name" value="ARS_like"/>
    <property type="match status" value="1"/>
</dbReference>
<reference evidence="9 10" key="1">
    <citation type="submission" date="2020-07" db="EMBL/GenBank/DDBJ databases">
        <title>Roseicoccus Jingziensis gen. nov., sp. nov., isolated from coastal seawater.</title>
        <authorList>
            <person name="Feng X."/>
        </authorList>
    </citation>
    <scope>NUCLEOTIDE SEQUENCE [LARGE SCALE GENOMIC DNA]</scope>
    <source>
        <strain evidence="9 10">N1E253</strain>
    </source>
</reference>
<dbReference type="RefSeq" id="WP_227021231.1">
    <property type="nucleotide sequence ID" value="NZ_JACBAZ010000001.1"/>
</dbReference>
<feature type="chain" id="PRO_5032573423" evidence="7">
    <location>
        <begin position="25"/>
        <end position="487"/>
    </location>
</feature>
<dbReference type="SUPFAM" id="SSF53649">
    <property type="entry name" value="Alkaline phosphatase-like"/>
    <property type="match status" value="1"/>
</dbReference>
<feature type="domain" description="Sulfatase N-terminal" evidence="8">
    <location>
        <begin position="31"/>
        <end position="375"/>
    </location>
</feature>
<dbReference type="Proteomes" id="UP000557872">
    <property type="component" value="Unassembled WGS sequence"/>
</dbReference>
<evidence type="ECO:0000256" key="7">
    <source>
        <dbReference type="SAM" id="SignalP"/>
    </source>
</evidence>
<dbReference type="PANTHER" id="PTHR42693:SF42">
    <property type="entry name" value="ARYLSULFATASE G"/>
    <property type="match status" value="1"/>
</dbReference>
<dbReference type="Gene3D" id="3.30.1120.10">
    <property type="match status" value="1"/>
</dbReference>
<accession>A0A851GIQ2</accession>
<evidence type="ECO:0000256" key="1">
    <source>
        <dbReference type="ARBA" id="ARBA00001913"/>
    </source>
</evidence>
<dbReference type="PANTHER" id="PTHR42693">
    <property type="entry name" value="ARYLSULFATASE FAMILY MEMBER"/>
    <property type="match status" value="1"/>
</dbReference>
<name>A0A851GIQ2_9BACT</name>
<gene>
    <name evidence="9" type="ORF">HW115_02780</name>
</gene>
<evidence type="ECO:0000313" key="10">
    <source>
        <dbReference type="Proteomes" id="UP000557872"/>
    </source>
</evidence>
<dbReference type="Pfam" id="PF00884">
    <property type="entry name" value="Sulfatase"/>
    <property type="match status" value="1"/>
</dbReference>
<dbReference type="GO" id="GO:0046872">
    <property type="term" value="F:metal ion binding"/>
    <property type="evidence" value="ECO:0007669"/>
    <property type="project" value="UniProtKB-KW"/>
</dbReference>
<evidence type="ECO:0000256" key="5">
    <source>
        <dbReference type="ARBA" id="ARBA00022801"/>
    </source>
</evidence>
<keyword evidence="4 7" id="KW-0732">Signal</keyword>